<dbReference type="HOGENOM" id="CLU_123180_0_0_10"/>
<organism evidence="2 3">
    <name type="scientific">Mucilaginibacter paludis DSM 18603</name>
    <dbReference type="NCBI Taxonomy" id="714943"/>
    <lineage>
        <taxon>Bacteria</taxon>
        <taxon>Pseudomonadati</taxon>
        <taxon>Bacteroidota</taxon>
        <taxon>Sphingobacteriia</taxon>
        <taxon>Sphingobacteriales</taxon>
        <taxon>Sphingobacteriaceae</taxon>
        <taxon>Mucilaginibacter</taxon>
    </lineage>
</organism>
<accession>H1YAT6</accession>
<dbReference type="NCBIfam" id="NF041635">
    <property type="entry name" value="STM3941_fam"/>
    <property type="match status" value="1"/>
</dbReference>
<proteinExistence type="predicted"/>
<protein>
    <submittedName>
        <fullName evidence="2">Uncharacterized protein</fullName>
    </submittedName>
</protein>
<keyword evidence="1" id="KW-1133">Transmembrane helix</keyword>
<keyword evidence="1" id="KW-0472">Membrane</keyword>
<keyword evidence="3" id="KW-1185">Reference proteome</keyword>
<feature type="transmembrane region" description="Helical" evidence="1">
    <location>
        <begin position="16"/>
        <end position="34"/>
    </location>
</feature>
<evidence type="ECO:0000313" key="3">
    <source>
        <dbReference type="Proteomes" id="UP000002774"/>
    </source>
</evidence>
<feature type="transmembrane region" description="Helical" evidence="1">
    <location>
        <begin position="40"/>
        <end position="67"/>
    </location>
</feature>
<dbReference type="InterPro" id="IPR048136">
    <property type="entry name" value="STM3941-like"/>
</dbReference>
<dbReference type="RefSeq" id="WP_008510813.1">
    <property type="nucleotide sequence ID" value="NZ_CM001403.1"/>
</dbReference>
<name>H1YAT6_9SPHI</name>
<evidence type="ECO:0000256" key="1">
    <source>
        <dbReference type="SAM" id="Phobius"/>
    </source>
</evidence>
<sequence>MPYITRTEVALSKTKLSLSLLGCVAFVAIGIWLFSAAPSIAAYPIIFCQALGIISIVFFGFIGVFIARKLQDNKPGLIIDEEGITDNSSAVAGGSIVWRDIKDIYVIEIGRQKLMMIEVVNPEKYIERQAHYLTKKAMLYNLNRYNTPLSITANGLKCDFEDLYRLIKDNLEIYLNHEDIR</sequence>
<evidence type="ECO:0000313" key="2">
    <source>
        <dbReference type="EMBL" id="EHQ29545.1"/>
    </source>
</evidence>
<dbReference type="EMBL" id="CM001403">
    <property type="protein sequence ID" value="EHQ29545.1"/>
    <property type="molecule type" value="Genomic_DNA"/>
</dbReference>
<dbReference type="STRING" id="714943.Mucpa_5473"/>
<keyword evidence="1" id="KW-0812">Transmembrane</keyword>
<gene>
    <name evidence="2" type="ORF">Mucpa_5473</name>
</gene>
<dbReference type="AlphaFoldDB" id="H1YAT6"/>
<reference evidence="2" key="1">
    <citation type="submission" date="2011-09" db="EMBL/GenBank/DDBJ databases">
        <title>The permanent draft genome of Mucilaginibacter paludis DSM 18603.</title>
        <authorList>
            <consortium name="US DOE Joint Genome Institute (JGI-PGF)"/>
            <person name="Lucas S."/>
            <person name="Han J."/>
            <person name="Lapidus A."/>
            <person name="Bruce D."/>
            <person name="Goodwin L."/>
            <person name="Pitluck S."/>
            <person name="Peters L."/>
            <person name="Kyrpides N."/>
            <person name="Mavromatis K."/>
            <person name="Ivanova N."/>
            <person name="Mikhailova N."/>
            <person name="Held B."/>
            <person name="Detter J.C."/>
            <person name="Tapia R."/>
            <person name="Han C."/>
            <person name="Land M."/>
            <person name="Hauser L."/>
            <person name="Markowitz V."/>
            <person name="Cheng J.-F."/>
            <person name="Hugenholtz P."/>
            <person name="Woyke T."/>
            <person name="Wu D."/>
            <person name="Tindall B."/>
            <person name="Brambilla E."/>
            <person name="Klenk H.-P."/>
            <person name="Eisen J.A."/>
        </authorList>
    </citation>
    <scope>NUCLEOTIDE SEQUENCE [LARGE SCALE GENOMIC DNA]</scope>
    <source>
        <strain evidence="2">DSM 18603</strain>
    </source>
</reference>
<dbReference type="Proteomes" id="UP000002774">
    <property type="component" value="Chromosome"/>
</dbReference>
<dbReference type="eggNOG" id="ENOG5032RI1">
    <property type="taxonomic scope" value="Bacteria"/>
</dbReference>
<dbReference type="OrthoDB" id="6028159at2"/>